<reference evidence="1 2" key="1">
    <citation type="submission" date="2018-06" db="EMBL/GenBank/DDBJ databases">
        <authorList>
            <consortium name="Pathogen Informatics"/>
            <person name="Doyle S."/>
        </authorList>
    </citation>
    <scope>NUCLEOTIDE SEQUENCE [LARGE SCALE GENOMIC DNA]</scope>
    <source>
        <strain evidence="1 2">NCTC8009</strain>
    </source>
</reference>
<organism evidence="1 2">
    <name type="scientific">Escherichia coli</name>
    <dbReference type="NCBI Taxonomy" id="562"/>
    <lineage>
        <taxon>Bacteria</taxon>
        <taxon>Pseudomonadati</taxon>
        <taxon>Pseudomonadota</taxon>
        <taxon>Gammaproteobacteria</taxon>
        <taxon>Enterobacterales</taxon>
        <taxon>Enterobacteriaceae</taxon>
        <taxon>Escherichia</taxon>
    </lineage>
</organism>
<proteinExistence type="predicted"/>
<name>A0A2X1N8Y0_ECOLX</name>
<dbReference type="EMBL" id="UARW01000006">
    <property type="protein sequence ID" value="SPW74131.1"/>
    <property type="molecule type" value="Genomic_DNA"/>
</dbReference>
<dbReference type="PROSITE" id="PS51257">
    <property type="entry name" value="PROKAR_LIPOPROTEIN"/>
    <property type="match status" value="1"/>
</dbReference>
<protein>
    <submittedName>
        <fullName evidence="1">Uncharacterized protein</fullName>
    </submittedName>
</protein>
<evidence type="ECO:0000313" key="1">
    <source>
        <dbReference type="EMBL" id="SPW74131.1"/>
    </source>
</evidence>
<gene>
    <name evidence="1" type="ORF">NCTC8009_00535</name>
</gene>
<evidence type="ECO:0000313" key="2">
    <source>
        <dbReference type="Proteomes" id="UP000250991"/>
    </source>
</evidence>
<dbReference type="AlphaFoldDB" id="A0A2X1N8Y0"/>
<sequence>MKTDSTGIAARMMLSLDRSEFANACSVIASCSPHPCRFVIRRESGMPLVS</sequence>
<dbReference type="Proteomes" id="UP000250991">
    <property type="component" value="Unassembled WGS sequence"/>
</dbReference>
<accession>A0A2X1N8Y0</accession>